<evidence type="ECO:0000313" key="1">
    <source>
        <dbReference type="Proteomes" id="UP000095286"/>
    </source>
</evidence>
<sequence>MQKLTCLALIAVVGVSMAAEPGVNKEEKIQTAANYGGGPQFPQPPFYGGGMMPMPPFMFPPRHHHHSDLYYCTVQATFPLAYKTYGAAADAPIGGYGQGDVSGNQYSNGGSAQAHPKFDVVRQSCRYSATTSFTACNNCCQIASHHLSTSTDEIHGALFYFSPNAPINNQSPAVGYGAAPADDVDAGPKFVQCVCCAPRRF</sequence>
<reference evidence="2" key="1">
    <citation type="submission" date="2016-11" db="UniProtKB">
        <authorList>
            <consortium name="WormBaseParasite"/>
        </authorList>
    </citation>
    <scope>IDENTIFICATION</scope>
    <source>
        <strain evidence="2">KR3021</strain>
    </source>
</reference>
<accession>A0AC35U5T4</accession>
<dbReference type="Proteomes" id="UP000095286">
    <property type="component" value="Unplaced"/>
</dbReference>
<name>A0AC35U5T4_9BILA</name>
<proteinExistence type="predicted"/>
<evidence type="ECO:0000313" key="2">
    <source>
        <dbReference type="WBParaSite" id="RSKR_0000789400.1"/>
    </source>
</evidence>
<dbReference type="WBParaSite" id="RSKR_0000789400.1">
    <property type="protein sequence ID" value="RSKR_0000789400.1"/>
    <property type="gene ID" value="RSKR_0000789400"/>
</dbReference>
<protein>
    <submittedName>
        <fullName evidence="2">Uncharacterized protein</fullName>
    </submittedName>
</protein>
<organism evidence="1 2">
    <name type="scientific">Rhabditophanes sp. KR3021</name>
    <dbReference type="NCBI Taxonomy" id="114890"/>
    <lineage>
        <taxon>Eukaryota</taxon>
        <taxon>Metazoa</taxon>
        <taxon>Ecdysozoa</taxon>
        <taxon>Nematoda</taxon>
        <taxon>Chromadorea</taxon>
        <taxon>Rhabditida</taxon>
        <taxon>Tylenchina</taxon>
        <taxon>Panagrolaimomorpha</taxon>
        <taxon>Strongyloidoidea</taxon>
        <taxon>Alloionematidae</taxon>
        <taxon>Rhabditophanes</taxon>
    </lineage>
</organism>